<dbReference type="GO" id="GO:0005737">
    <property type="term" value="C:cytoplasm"/>
    <property type="evidence" value="ECO:0007669"/>
    <property type="project" value="UniProtKB-SubCell"/>
</dbReference>
<dbReference type="InterPro" id="IPR002478">
    <property type="entry name" value="PUA"/>
</dbReference>
<evidence type="ECO:0000256" key="4">
    <source>
        <dbReference type="ARBA" id="ARBA00022603"/>
    </source>
</evidence>
<organism evidence="10 11">
    <name type="scientific">Parvibium lacunae</name>
    <dbReference type="NCBI Taxonomy" id="1888893"/>
    <lineage>
        <taxon>Bacteria</taxon>
        <taxon>Pseudomonadati</taxon>
        <taxon>Pseudomonadota</taxon>
        <taxon>Betaproteobacteria</taxon>
        <taxon>Burkholderiales</taxon>
        <taxon>Alcaligenaceae</taxon>
        <taxon>Parvibium</taxon>
    </lineage>
</organism>
<gene>
    <name evidence="10" type="ORF">DU000_07490</name>
</gene>
<evidence type="ECO:0000256" key="6">
    <source>
        <dbReference type="ARBA" id="ARBA00022691"/>
    </source>
</evidence>
<keyword evidence="4 10" id="KW-0489">Methyltransferase</keyword>
<dbReference type="Pfam" id="PF17785">
    <property type="entry name" value="PUA_3"/>
    <property type="match status" value="1"/>
</dbReference>
<dbReference type="RefSeq" id="WP_114402814.1">
    <property type="nucleotide sequence ID" value="NZ_QPGB01000002.1"/>
</dbReference>
<feature type="domain" description="PUA" evidence="9">
    <location>
        <begin position="9"/>
        <end position="99"/>
    </location>
</feature>
<dbReference type="CDD" id="cd21153">
    <property type="entry name" value="PUA_RlmI"/>
    <property type="match status" value="1"/>
</dbReference>
<keyword evidence="11" id="KW-1185">Reference proteome</keyword>
<dbReference type="SMART" id="SM00359">
    <property type="entry name" value="PUA"/>
    <property type="match status" value="1"/>
</dbReference>
<dbReference type="SUPFAM" id="SSF53335">
    <property type="entry name" value="S-adenosyl-L-methionine-dependent methyltransferases"/>
    <property type="match status" value="1"/>
</dbReference>
<keyword evidence="3" id="KW-0698">rRNA processing</keyword>
<protein>
    <submittedName>
        <fullName evidence="10">Class I SAM-dependent rRNA methyltransferase</fullName>
    </submittedName>
</protein>
<dbReference type="InterPro" id="IPR041532">
    <property type="entry name" value="RlmI-like_PUA"/>
</dbReference>
<sequence length="411" mass="44407">MNASQTITPTLTLKPGKEKSLKRRHPWIYSQGIASIKGIPNKGEPDSGQTVKVCAADGSFLAWAAYSPHSQIRARVWSFDPKATIDATWLHTQLAAAIGRRAHLRHRSSALRLVFGEADGLPGLVVDQYGDWLSIQLLAAGVDAWRAEIVQALVAITGCAQVYERSDAAVRQREGLPSIKGVLHGDLDATPTAVAVQEDGVQYEVDIVNGHKTGFYVDQRDNRKLVADLVKRIGPSATVLNCFCYTGGFSLAALKAGATQVISVDSSGDALAIAAKQAALNGIPEAHAEWRCADVFEQLKQLQAEGTQFDIVILDPPKFAPSSHHVEKAARAYKEINLKGLRLVKPGGYLLTYSCSGAIDVDLFQKIVAGAVVDSYQDALLVQRLAAGEDHPMRMTHPEGEYLKGLLLQKV</sequence>
<dbReference type="CDD" id="cd02440">
    <property type="entry name" value="AdoMet_MTases"/>
    <property type="match status" value="1"/>
</dbReference>
<keyword evidence="2" id="KW-0963">Cytoplasm</keyword>
<evidence type="ECO:0000256" key="5">
    <source>
        <dbReference type="ARBA" id="ARBA00022679"/>
    </source>
</evidence>
<evidence type="ECO:0000313" key="11">
    <source>
        <dbReference type="Proteomes" id="UP000252357"/>
    </source>
</evidence>
<dbReference type="InterPro" id="IPR029063">
    <property type="entry name" value="SAM-dependent_MTases_sf"/>
</dbReference>
<dbReference type="CDD" id="cd11572">
    <property type="entry name" value="RlmI_M_like"/>
    <property type="match status" value="1"/>
</dbReference>
<keyword evidence="6" id="KW-0949">S-adenosyl-L-methionine</keyword>
<proteinExistence type="inferred from homology"/>
<dbReference type="PANTHER" id="PTHR42873:SF1">
    <property type="entry name" value="S-ADENOSYLMETHIONINE-DEPENDENT METHYLTRANSFERASE DOMAIN-CONTAINING PROTEIN"/>
    <property type="match status" value="1"/>
</dbReference>
<dbReference type="PROSITE" id="PS50890">
    <property type="entry name" value="PUA"/>
    <property type="match status" value="1"/>
</dbReference>
<dbReference type="OrthoDB" id="9805492at2"/>
<evidence type="ECO:0000256" key="2">
    <source>
        <dbReference type="ARBA" id="ARBA00022490"/>
    </source>
</evidence>
<dbReference type="AlphaFoldDB" id="A0A368L4X7"/>
<keyword evidence="5 10" id="KW-0808">Transferase</keyword>
<dbReference type="GO" id="GO:0008168">
    <property type="term" value="F:methyltransferase activity"/>
    <property type="evidence" value="ECO:0007669"/>
    <property type="project" value="UniProtKB-KW"/>
</dbReference>
<evidence type="ECO:0000313" key="10">
    <source>
        <dbReference type="EMBL" id="RCS58634.1"/>
    </source>
</evidence>
<dbReference type="Gene3D" id="2.30.130.10">
    <property type="entry name" value="PUA domain"/>
    <property type="match status" value="1"/>
</dbReference>
<dbReference type="GO" id="GO:0006364">
    <property type="term" value="P:rRNA processing"/>
    <property type="evidence" value="ECO:0007669"/>
    <property type="project" value="UniProtKB-KW"/>
</dbReference>
<dbReference type="Gene3D" id="3.30.750.80">
    <property type="entry name" value="RNA methyltransferase domain (HRMD) like"/>
    <property type="match status" value="1"/>
</dbReference>
<dbReference type="InterPro" id="IPR036974">
    <property type="entry name" value="PUA_sf"/>
</dbReference>
<dbReference type="SUPFAM" id="SSF88697">
    <property type="entry name" value="PUA domain-like"/>
    <property type="match status" value="1"/>
</dbReference>
<comment type="similarity">
    <text evidence="8">Belongs to the methyltransferase superfamily. RlmI family.</text>
</comment>
<dbReference type="InterPro" id="IPR015947">
    <property type="entry name" value="PUA-like_sf"/>
</dbReference>
<keyword evidence="7" id="KW-0694">RNA-binding</keyword>
<comment type="subcellular location">
    <subcellularLocation>
        <location evidence="1">Cytoplasm</location>
    </subcellularLocation>
</comment>
<evidence type="ECO:0000256" key="7">
    <source>
        <dbReference type="ARBA" id="ARBA00022884"/>
    </source>
</evidence>
<dbReference type="Pfam" id="PF10672">
    <property type="entry name" value="Methyltrans_SAM"/>
    <property type="match status" value="1"/>
</dbReference>
<dbReference type="GO" id="GO:0032259">
    <property type="term" value="P:methylation"/>
    <property type="evidence" value="ECO:0007669"/>
    <property type="project" value="UniProtKB-KW"/>
</dbReference>
<dbReference type="GO" id="GO:0003723">
    <property type="term" value="F:RNA binding"/>
    <property type="evidence" value="ECO:0007669"/>
    <property type="project" value="UniProtKB-KW"/>
</dbReference>
<evidence type="ECO:0000256" key="1">
    <source>
        <dbReference type="ARBA" id="ARBA00004496"/>
    </source>
</evidence>
<evidence type="ECO:0000256" key="8">
    <source>
        <dbReference type="ARBA" id="ARBA00038091"/>
    </source>
</evidence>
<accession>A0A368L4X7</accession>
<reference evidence="10 11" key="1">
    <citation type="journal article" date="2018" name="Int. J. Syst. Evol. Microbiol.">
        <title>Parvibium lacunae gen. nov., sp. nov., a new member of the family Alcaligenaceae isolated from a freshwater pond.</title>
        <authorList>
            <person name="Chen W.M."/>
            <person name="Xie P.B."/>
            <person name="Hsu M.Y."/>
            <person name="Sheu S.Y."/>
        </authorList>
    </citation>
    <scope>NUCLEOTIDE SEQUENCE [LARGE SCALE GENOMIC DNA]</scope>
    <source>
        <strain evidence="10 11">KMB9</strain>
    </source>
</reference>
<dbReference type="Proteomes" id="UP000252357">
    <property type="component" value="Unassembled WGS sequence"/>
</dbReference>
<dbReference type="PANTHER" id="PTHR42873">
    <property type="entry name" value="RIBOSOMAL RNA LARGE SUBUNIT METHYLTRANSFERASE"/>
    <property type="match status" value="1"/>
</dbReference>
<name>A0A368L4X7_9BURK</name>
<dbReference type="EMBL" id="QPGB01000002">
    <property type="protein sequence ID" value="RCS58634.1"/>
    <property type="molecule type" value="Genomic_DNA"/>
</dbReference>
<dbReference type="Gene3D" id="3.40.50.150">
    <property type="entry name" value="Vaccinia Virus protein VP39"/>
    <property type="match status" value="1"/>
</dbReference>
<comment type="caution">
    <text evidence="10">The sequence shown here is derived from an EMBL/GenBank/DDBJ whole genome shotgun (WGS) entry which is preliminary data.</text>
</comment>
<dbReference type="InterPro" id="IPR019614">
    <property type="entry name" value="SAM-dep_methyl-trfase"/>
</dbReference>
<evidence type="ECO:0000256" key="3">
    <source>
        <dbReference type="ARBA" id="ARBA00022552"/>
    </source>
</evidence>
<evidence type="ECO:0000259" key="9">
    <source>
        <dbReference type="SMART" id="SM00359"/>
    </source>
</evidence>